<evidence type="ECO:0000256" key="11">
    <source>
        <dbReference type="ARBA" id="ARBA00023444"/>
    </source>
</evidence>
<dbReference type="AlphaFoldDB" id="A0A4R3JY63"/>
<keyword evidence="3 12" id="KW-0812">Transmembrane</keyword>
<keyword evidence="2" id="KW-1003">Cell membrane</keyword>
<accession>A0A4R3JY63</accession>
<feature type="transmembrane region" description="Helical" evidence="12">
    <location>
        <begin position="199"/>
        <end position="217"/>
    </location>
</feature>
<dbReference type="PANTHER" id="PTHR35457">
    <property type="entry name" value="HEME A SYNTHASE"/>
    <property type="match status" value="1"/>
</dbReference>
<dbReference type="Proteomes" id="UP000295135">
    <property type="component" value="Unassembled WGS sequence"/>
</dbReference>
<dbReference type="InterPro" id="IPR050450">
    <property type="entry name" value="COX15/CtaA_HemeA_synthase"/>
</dbReference>
<evidence type="ECO:0000256" key="2">
    <source>
        <dbReference type="ARBA" id="ARBA00022475"/>
    </source>
</evidence>
<evidence type="ECO:0000256" key="9">
    <source>
        <dbReference type="ARBA" id="ARBA00023136"/>
    </source>
</evidence>
<keyword evidence="7" id="KW-0408">Iron</keyword>
<organism evidence="13 14">
    <name type="scientific">Sulfuritortus calidifontis</name>
    <dbReference type="NCBI Taxonomy" id="1914471"/>
    <lineage>
        <taxon>Bacteria</taxon>
        <taxon>Pseudomonadati</taxon>
        <taxon>Pseudomonadota</taxon>
        <taxon>Betaproteobacteria</taxon>
        <taxon>Nitrosomonadales</taxon>
        <taxon>Thiobacillaceae</taxon>
        <taxon>Sulfuritortus</taxon>
    </lineage>
</organism>
<reference evidence="13 14" key="1">
    <citation type="submission" date="2019-03" db="EMBL/GenBank/DDBJ databases">
        <title>Genomic Encyclopedia of Type Strains, Phase IV (KMG-IV): sequencing the most valuable type-strain genomes for metagenomic binning, comparative biology and taxonomic classification.</title>
        <authorList>
            <person name="Goeker M."/>
        </authorList>
    </citation>
    <scope>NUCLEOTIDE SEQUENCE [LARGE SCALE GENOMIC DNA]</scope>
    <source>
        <strain evidence="13 14">DSM 103923</strain>
    </source>
</reference>
<feature type="transmembrane region" description="Helical" evidence="12">
    <location>
        <begin position="132"/>
        <end position="152"/>
    </location>
</feature>
<dbReference type="RefSeq" id="WP_126463774.1">
    <property type="nucleotide sequence ID" value="NZ_AP018721.1"/>
</dbReference>
<dbReference type="GO" id="GO:0046872">
    <property type="term" value="F:metal ion binding"/>
    <property type="evidence" value="ECO:0007669"/>
    <property type="project" value="UniProtKB-KW"/>
</dbReference>
<dbReference type="InterPro" id="IPR003780">
    <property type="entry name" value="COX15/CtaA_fam"/>
</dbReference>
<evidence type="ECO:0000256" key="7">
    <source>
        <dbReference type="ARBA" id="ARBA00023004"/>
    </source>
</evidence>
<evidence type="ECO:0000256" key="6">
    <source>
        <dbReference type="ARBA" id="ARBA00023002"/>
    </source>
</evidence>
<name>A0A4R3JY63_9PROT</name>
<evidence type="ECO:0000256" key="1">
    <source>
        <dbReference type="ARBA" id="ARBA00004141"/>
    </source>
</evidence>
<dbReference type="PANTHER" id="PTHR35457:SF1">
    <property type="entry name" value="HEME A SYNTHASE"/>
    <property type="match status" value="1"/>
</dbReference>
<dbReference type="GO" id="GO:0016491">
    <property type="term" value="F:oxidoreductase activity"/>
    <property type="evidence" value="ECO:0007669"/>
    <property type="project" value="UniProtKB-KW"/>
</dbReference>
<evidence type="ECO:0000313" key="14">
    <source>
        <dbReference type="Proteomes" id="UP000295135"/>
    </source>
</evidence>
<feature type="transmembrane region" description="Helical" evidence="12">
    <location>
        <begin position="303"/>
        <end position="323"/>
    </location>
</feature>
<feature type="transmembrane region" description="Helical" evidence="12">
    <location>
        <begin position="103"/>
        <end position="120"/>
    </location>
</feature>
<evidence type="ECO:0000256" key="4">
    <source>
        <dbReference type="ARBA" id="ARBA00022723"/>
    </source>
</evidence>
<keyword evidence="14" id="KW-1185">Reference proteome</keyword>
<feature type="transmembrane region" description="Helical" evidence="12">
    <location>
        <begin position="158"/>
        <end position="179"/>
    </location>
</feature>
<evidence type="ECO:0000256" key="3">
    <source>
        <dbReference type="ARBA" id="ARBA00022692"/>
    </source>
</evidence>
<dbReference type="GO" id="GO:0016020">
    <property type="term" value="C:membrane"/>
    <property type="evidence" value="ECO:0007669"/>
    <property type="project" value="UniProtKB-SubCell"/>
</dbReference>
<evidence type="ECO:0000256" key="5">
    <source>
        <dbReference type="ARBA" id="ARBA00022989"/>
    </source>
</evidence>
<feature type="transmembrane region" description="Helical" evidence="12">
    <location>
        <begin position="271"/>
        <end position="291"/>
    </location>
</feature>
<keyword evidence="8" id="KW-0350">Heme biosynthesis</keyword>
<keyword evidence="10" id="KW-1015">Disulfide bond</keyword>
<keyword evidence="4" id="KW-0479">Metal-binding</keyword>
<dbReference type="GO" id="GO:0006784">
    <property type="term" value="P:heme A biosynthetic process"/>
    <property type="evidence" value="ECO:0007669"/>
    <property type="project" value="InterPro"/>
</dbReference>
<dbReference type="Pfam" id="PF02628">
    <property type="entry name" value="COX15-CtaA"/>
    <property type="match status" value="1"/>
</dbReference>
<evidence type="ECO:0000256" key="8">
    <source>
        <dbReference type="ARBA" id="ARBA00023133"/>
    </source>
</evidence>
<evidence type="ECO:0000313" key="13">
    <source>
        <dbReference type="EMBL" id="TCS72217.1"/>
    </source>
</evidence>
<dbReference type="OrthoDB" id="1447144at2"/>
<feature type="transmembrane region" description="Helical" evidence="12">
    <location>
        <begin position="329"/>
        <end position="347"/>
    </location>
</feature>
<dbReference type="EMBL" id="SLZY01000006">
    <property type="protein sequence ID" value="TCS72217.1"/>
    <property type="molecule type" value="Genomic_DNA"/>
</dbReference>
<gene>
    <name evidence="13" type="ORF">EDC61_106132</name>
</gene>
<comment type="subcellular location">
    <subcellularLocation>
        <location evidence="1">Membrane</location>
        <topology evidence="1">Multi-pass membrane protein</topology>
    </subcellularLocation>
</comment>
<evidence type="ECO:0000256" key="10">
    <source>
        <dbReference type="ARBA" id="ARBA00023157"/>
    </source>
</evidence>
<keyword evidence="6" id="KW-0560">Oxidoreductase</keyword>
<proteinExistence type="predicted"/>
<protein>
    <submittedName>
        <fullName evidence="13">Cytochrome c oxidase assembly protein subunit 15</fullName>
    </submittedName>
</protein>
<sequence>MIAQLLAIGLLIALLPLSYAWVSGDSDKYRKLVWITTFLVFDLILFGSFTRLTDSGLGCPDWPGCYGTSNPIHAGADIAAAEAAMPHGPVTEMKAWIEMLHRYFAMAVGALILTLTLLAWTRRRTLGHSPWAATGLLALVCVQGAFGAWTVTLKLMPLMVTLHLLLGMALLAALAWLAAERTAAPGRNDLAALRRLQSALLLGFGLLVAQIALGGWVSTNYAVLACQGFPQCNGSWLPEMNFADGLSLWRELGHTAGGELLDRQSLVAIHWLHRAFAVVVLAYLAWLALKLGRLPSLRKFSRALWALLVLQFSTGLSNIVLGWPLIAALAHNGGAALLVLTLVWLLYRSRREQGSWPMAA</sequence>
<evidence type="ECO:0000256" key="12">
    <source>
        <dbReference type="SAM" id="Phobius"/>
    </source>
</evidence>
<keyword evidence="9 12" id="KW-0472">Membrane</keyword>
<keyword evidence="5 12" id="KW-1133">Transmembrane helix</keyword>
<comment type="caution">
    <text evidence="13">The sequence shown here is derived from an EMBL/GenBank/DDBJ whole genome shotgun (WGS) entry which is preliminary data.</text>
</comment>
<comment type="pathway">
    <text evidence="11">Porphyrin-containing compound metabolism.</text>
</comment>